<organism evidence="2 3">
    <name type="scientific">Actinoallomurus acaciae</name>
    <dbReference type="NCBI Taxonomy" id="502577"/>
    <lineage>
        <taxon>Bacteria</taxon>
        <taxon>Bacillati</taxon>
        <taxon>Actinomycetota</taxon>
        <taxon>Actinomycetes</taxon>
        <taxon>Streptosporangiales</taxon>
        <taxon>Thermomonosporaceae</taxon>
        <taxon>Actinoallomurus</taxon>
    </lineage>
</organism>
<proteinExistence type="predicted"/>
<feature type="transmembrane region" description="Helical" evidence="1">
    <location>
        <begin position="114"/>
        <end position="138"/>
    </location>
</feature>
<keyword evidence="1" id="KW-1133">Transmembrane helix</keyword>
<protein>
    <submittedName>
        <fullName evidence="2">DUF5134 domain-containing protein</fullName>
    </submittedName>
</protein>
<dbReference type="EMBL" id="JBHLZP010000691">
    <property type="protein sequence ID" value="MFB9839342.1"/>
    <property type="molecule type" value="Genomic_DNA"/>
</dbReference>
<comment type="caution">
    <text evidence="2">The sequence shown here is derived from an EMBL/GenBank/DDBJ whole genome shotgun (WGS) entry which is preliminary data.</text>
</comment>
<reference evidence="2 3" key="1">
    <citation type="submission" date="2024-09" db="EMBL/GenBank/DDBJ databases">
        <authorList>
            <person name="Sun Q."/>
            <person name="Mori K."/>
        </authorList>
    </citation>
    <scope>NUCLEOTIDE SEQUENCE [LARGE SCALE GENOMIC DNA]</scope>
    <source>
        <strain evidence="2 3">TBRC 0563</strain>
    </source>
</reference>
<keyword evidence="1" id="KW-0472">Membrane</keyword>
<evidence type="ECO:0000313" key="3">
    <source>
        <dbReference type="Proteomes" id="UP001589627"/>
    </source>
</evidence>
<feature type="transmembrane region" description="Helical" evidence="1">
    <location>
        <begin position="145"/>
        <end position="163"/>
    </location>
</feature>
<gene>
    <name evidence="2" type="ORF">ACFFNX_45090</name>
</gene>
<dbReference type="Proteomes" id="UP001589627">
    <property type="component" value="Unassembled WGS sequence"/>
</dbReference>
<name>A0ABV5YZE1_9ACTN</name>
<sequence length="166" mass="16940">MTFATAVGWGLAAVMAGAAGRQAYRLNSPGRPVRAAHLLMCAGMAAMFAPVGWSIPRLAGVVVYLAAAVWCLVARGPHRLHAVTGSVAMAYMFVIPGMGHLGGMAGMAMGPGGAYGWISLALAAYFAGETVSAFRVLLTARRGPAADAACHMAVAIAMGYMLLTLG</sequence>
<feature type="transmembrane region" description="Helical" evidence="1">
    <location>
        <begin position="88"/>
        <end position="108"/>
    </location>
</feature>
<feature type="transmembrane region" description="Helical" evidence="1">
    <location>
        <begin position="6"/>
        <end position="24"/>
    </location>
</feature>
<dbReference type="Pfam" id="PF17197">
    <property type="entry name" value="DUF5134"/>
    <property type="match status" value="1"/>
</dbReference>
<accession>A0ABV5YZE1</accession>
<dbReference type="RefSeq" id="WP_378212439.1">
    <property type="nucleotide sequence ID" value="NZ_JBHLZP010000691.1"/>
</dbReference>
<keyword evidence="1" id="KW-0812">Transmembrane</keyword>
<evidence type="ECO:0000256" key="1">
    <source>
        <dbReference type="SAM" id="Phobius"/>
    </source>
</evidence>
<dbReference type="InterPro" id="IPR033458">
    <property type="entry name" value="DUF5134"/>
</dbReference>
<keyword evidence="3" id="KW-1185">Reference proteome</keyword>
<feature type="transmembrane region" description="Helical" evidence="1">
    <location>
        <begin position="59"/>
        <end position="76"/>
    </location>
</feature>
<evidence type="ECO:0000313" key="2">
    <source>
        <dbReference type="EMBL" id="MFB9839342.1"/>
    </source>
</evidence>